<dbReference type="InParanoid" id="A0A4V6RHD4"/>
<comment type="subcellular location">
    <subcellularLocation>
        <location evidence="1">Cytoplasm</location>
    </subcellularLocation>
</comment>
<feature type="region of interest" description="Disordered" evidence="7">
    <location>
        <begin position="95"/>
        <end position="115"/>
    </location>
</feature>
<organism evidence="9 10">
    <name type="scientific">Ascodesmis nigricans</name>
    <dbReference type="NCBI Taxonomy" id="341454"/>
    <lineage>
        <taxon>Eukaryota</taxon>
        <taxon>Fungi</taxon>
        <taxon>Dikarya</taxon>
        <taxon>Ascomycota</taxon>
        <taxon>Pezizomycotina</taxon>
        <taxon>Pezizomycetes</taxon>
        <taxon>Pezizales</taxon>
        <taxon>Ascodesmidaceae</taxon>
        <taxon>Ascodesmis</taxon>
    </lineage>
</organism>
<feature type="coiled-coil region" evidence="6">
    <location>
        <begin position="562"/>
        <end position="589"/>
    </location>
</feature>
<keyword evidence="2" id="KW-0963">Cytoplasm</keyword>
<dbReference type="PROSITE" id="PS50084">
    <property type="entry name" value="KH_TYPE_1"/>
    <property type="match status" value="7"/>
</dbReference>
<dbReference type="Gene3D" id="3.30.1370.10">
    <property type="entry name" value="K Homology domain, type 1"/>
    <property type="match status" value="8"/>
</dbReference>
<proteinExistence type="predicted"/>
<dbReference type="STRING" id="341454.A0A4V6RHD4"/>
<dbReference type="OrthoDB" id="10027144at2759"/>
<evidence type="ECO:0000256" key="2">
    <source>
        <dbReference type="ARBA" id="ARBA00022490"/>
    </source>
</evidence>
<feature type="region of interest" description="Disordered" evidence="7">
    <location>
        <begin position="1"/>
        <end position="66"/>
    </location>
</feature>
<dbReference type="InterPro" id="IPR004087">
    <property type="entry name" value="KH_dom"/>
</dbReference>
<feature type="compositionally biased region" description="Low complexity" evidence="7">
    <location>
        <begin position="37"/>
        <end position="55"/>
    </location>
</feature>
<keyword evidence="3" id="KW-0677">Repeat</keyword>
<evidence type="ECO:0000256" key="5">
    <source>
        <dbReference type="PROSITE-ProRule" id="PRU00117"/>
    </source>
</evidence>
<dbReference type="CDD" id="cd22450">
    <property type="entry name" value="KH-I_ScSCP160_rpt5"/>
    <property type="match status" value="1"/>
</dbReference>
<dbReference type="Pfam" id="PF24668">
    <property type="entry name" value="KH_Vigilin"/>
    <property type="match status" value="1"/>
</dbReference>
<dbReference type="Pfam" id="PF00013">
    <property type="entry name" value="KH_1"/>
    <property type="match status" value="6"/>
</dbReference>
<dbReference type="EMBL" id="ML220130">
    <property type="protein sequence ID" value="TGZ79534.1"/>
    <property type="molecule type" value="Genomic_DNA"/>
</dbReference>
<dbReference type="GO" id="GO:0003729">
    <property type="term" value="F:mRNA binding"/>
    <property type="evidence" value="ECO:0007669"/>
    <property type="project" value="TreeGrafter"/>
</dbReference>
<dbReference type="Pfam" id="PF22952">
    <property type="entry name" value="KH_11"/>
    <property type="match status" value="1"/>
</dbReference>
<dbReference type="SUPFAM" id="SSF54791">
    <property type="entry name" value="Eukaryotic type KH-domain (KH-domain type I)"/>
    <property type="match status" value="9"/>
</dbReference>
<protein>
    <recommendedName>
        <fullName evidence="8">K Homology domain-containing protein</fullName>
    </recommendedName>
</protein>
<dbReference type="FunCoup" id="A0A4V6RHD4">
    <property type="interactions" value="688"/>
</dbReference>
<dbReference type="AlphaFoldDB" id="A0A4V6RHD4"/>
<feature type="domain" description="K Homology" evidence="8">
    <location>
        <begin position="512"/>
        <end position="584"/>
    </location>
</feature>
<evidence type="ECO:0000259" key="8">
    <source>
        <dbReference type="SMART" id="SM00322"/>
    </source>
</evidence>
<evidence type="ECO:0000256" key="4">
    <source>
        <dbReference type="ARBA" id="ARBA00022884"/>
    </source>
</evidence>
<dbReference type="GO" id="GO:0005737">
    <property type="term" value="C:cytoplasm"/>
    <property type="evidence" value="ECO:0007669"/>
    <property type="project" value="TreeGrafter"/>
</dbReference>
<feature type="domain" description="K Homology" evidence="8">
    <location>
        <begin position="592"/>
        <end position="669"/>
    </location>
</feature>
<accession>A0A4V6RHD4</accession>
<dbReference type="InterPro" id="IPR054548">
    <property type="entry name" value="SCP160-like_KH"/>
</dbReference>
<evidence type="ECO:0000313" key="9">
    <source>
        <dbReference type="EMBL" id="TGZ79534.1"/>
    </source>
</evidence>
<reference evidence="9 10" key="1">
    <citation type="submission" date="2019-04" db="EMBL/GenBank/DDBJ databases">
        <title>Comparative genomics and transcriptomics to analyze fruiting body development in filamentous ascomycetes.</title>
        <authorList>
            <consortium name="DOE Joint Genome Institute"/>
            <person name="Lutkenhaus R."/>
            <person name="Traeger S."/>
            <person name="Breuer J."/>
            <person name="Kuo A."/>
            <person name="Lipzen A."/>
            <person name="Pangilinan J."/>
            <person name="Dilworth D."/>
            <person name="Sandor L."/>
            <person name="Poggeler S."/>
            <person name="Barry K."/>
            <person name="Grigoriev I.V."/>
            <person name="Nowrousian M."/>
        </authorList>
    </citation>
    <scope>NUCLEOTIDE SEQUENCE [LARGE SCALE GENOMIC DNA]</scope>
    <source>
        <strain evidence="9 10">CBS 389.68</strain>
    </source>
</reference>
<feature type="domain" description="K Homology" evidence="8">
    <location>
        <begin position="745"/>
        <end position="822"/>
    </location>
</feature>
<keyword evidence="4 5" id="KW-0694">RNA-binding</keyword>
<dbReference type="PANTHER" id="PTHR10627:SF31">
    <property type="entry name" value="DODECA-SATELLITE-BINDING PROTEIN 1, ISOFORM A"/>
    <property type="match status" value="1"/>
</dbReference>
<evidence type="ECO:0000256" key="6">
    <source>
        <dbReference type="SAM" id="Coils"/>
    </source>
</evidence>
<evidence type="ECO:0000256" key="7">
    <source>
        <dbReference type="SAM" id="MobiDB-lite"/>
    </source>
</evidence>
<name>A0A4V6RHD4_9PEZI</name>
<evidence type="ECO:0000256" key="3">
    <source>
        <dbReference type="ARBA" id="ARBA00022737"/>
    </source>
</evidence>
<feature type="domain" description="K Homology" evidence="8">
    <location>
        <begin position="985"/>
        <end position="1057"/>
    </location>
</feature>
<evidence type="ECO:0000313" key="10">
    <source>
        <dbReference type="Proteomes" id="UP000298138"/>
    </source>
</evidence>
<dbReference type="SMART" id="SM00322">
    <property type="entry name" value="KH"/>
    <property type="match status" value="11"/>
</dbReference>
<feature type="domain" description="K Homology" evidence="8">
    <location>
        <begin position="674"/>
        <end position="741"/>
    </location>
</feature>
<feature type="compositionally biased region" description="Polar residues" evidence="7">
    <location>
        <begin position="96"/>
        <end position="115"/>
    </location>
</feature>
<feature type="domain" description="K Homology" evidence="8">
    <location>
        <begin position="361"/>
        <end position="420"/>
    </location>
</feature>
<keyword evidence="10" id="KW-1185">Reference proteome</keyword>
<dbReference type="PANTHER" id="PTHR10627">
    <property type="entry name" value="SCP160"/>
    <property type="match status" value="1"/>
</dbReference>
<sequence>MAESINGDSVPESVVSEVNANGSVEQEEKPVPELTPAEQLQLQAEQEAAAAEAAAPKVNGKKSTGLDVTSDEAFPSLGGPAKAPAVRQWGAKHSGSAANLTGTGSTWTPQISSGGHQLTHELLKENKRPESELRKPAADLIREIMKKTGTQIERQNIKITGATIYIINGTPAARLQAKKLINKEFAAKGIHTVSVPAGVRPFIIGKKGAKIQELQTKTGTNIKVQAQADDQEIPDDYPINITVEGDGDGVAEAVRLIQLIVSERVIKIHRRIECPGQYYPFIAGPFQSNVERWEEMVDKVIVPEYITSGTPPPNYAPPSGPIEVHGEKNAVELVVKEIHDKIAEIERAGYTHSTAGLGQSDRNKIRLFTRNKGKLIQQVLQETGSTVITPPSNVQAERLIIFGPLDAKRKAIANVYEKMDQVRVNALELCRPFATAAIGAKPHARNVVRHTRRKPAIRAIESECNVDIEWPPSSVLNDPTGSCVVHIIAASDEALLSAKNRFIEFVGAYASYERFDYVDVDPLHHKHVRGKDTKNTEKIGAAHSVELLFPEESDDEQIVLIYEGASKDKEEMKQALEATKAQIAEVVKSQANIVTVTLDVVKELHDKIRGDRGTILNALNPSGVAVQFGEPKPRPGRVPPAEQTADTITLRGPDAHVETARKNILAFLKSTEAQQTPEIITVAFEYNKQFSGNLIGQKGANLNKLRDELGVDVKLNEGSGEIRGVQVCVDAAKKKIFQHLKELEDKATVVVKVPQQYHSVIIGSEGSTVRRLEDRYNVRINFPRAGKGEDAAESKQAADEIIIKGSKKEVEEARKEVTDLWKYEAENSHTATISVTARTIGFMFKTASKDIKQLREESTARIMIPQEDKSADPETKLEIKIKGQKDAVQHAKNVLSAIANTAENTSSRTITVDKKYHRSLIGQGGSTLKSIVVSAGGPDDRAALARMVRFPNQGSDSNEITVQGNSAVVDKIIEAIETIVEEKKNQITSIIEVAPESHRKLIGREGSTRKELESTFNVSIDIPRQKPNQANVSSEIKITGTPESVEKATEHILELVKEPEGETVEVPRYLHHSIAEGSFFKHLHSKYKVSVDHNGVPRPPKPADVKQTSTEPLPLIIDDDAAQNESWEIVENTPTEDDGTYPWVLRGTPDNIAKAKVELEKAIANAKKQSCTGFLVLPDPRKYRFVVGPGGSTVDRIRKETGCRITIPRNQAAGEAIVIHGSKESVEKAKEAVLEVVKKSGSGEGRRY</sequence>
<evidence type="ECO:0000256" key="1">
    <source>
        <dbReference type="ARBA" id="ARBA00004496"/>
    </source>
</evidence>
<dbReference type="Proteomes" id="UP000298138">
    <property type="component" value="Unassembled WGS sequence"/>
</dbReference>
<feature type="domain" description="K Homology" evidence="8">
    <location>
        <begin position="266"/>
        <end position="343"/>
    </location>
</feature>
<dbReference type="CDD" id="cd02394">
    <property type="entry name" value="KH-I_Vigilin_rpt6"/>
    <property type="match status" value="1"/>
</dbReference>
<dbReference type="InterPro" id="IPR036612">
    <property type="entry name" value="KH_dom_type_1_sf"/>
</dbReference>
<feature type="domain" description="K Homology" evidence="8">
    <location>
        <begin position="904"/>
        <end position="981"/>
    </location>
</feature>
<keyword evidence="6" id="KW-0175">Coiled coil</keyword>
<gene>
    <name evidence="9" type="ORF">EX30DRAFT_321075</name>
</gene>
<feature type="domain" description="K Homology" evidence="8">
    <location>
        <begin position="827"/>
        <end position="900"/>
    </location>
</feature>
<dbReference type="InterPro" id="IPR057778">
    <property type="entry name" value="KH_Vigilin_N"/>
</dbReference>
<feature type="domain" description="K Homology" evidence="8">
    <location>
        <begin position="187"/>
        <end position="262"/>
    </location>
</feature>
<dbReference type="InterPro" id="IPR004088">
    <property type="entry name" value="KH_dom_type_1"/>
</dbReference>
<feature type="domain" description="K Homology" evidence="8">
    <location>
        <begin position="1169"/>
        <end position="1238"/>
    </location>
</feature>